<keyword evidence="1" id="KW-1133">Transmembrane helix</keyword>
<evidence type="ECO:0000313" key="2">
    <source>
        <dbReference type="EMBL" id="QDZ91483.1"/>
    </source>
</evidence>
<gene>
    <name evidence="2" type="ORF">D0436_14030</name>
</gene>
<protein>
    <recommendedName>
        <fullName evidence="4">DUF3325 domain-containing protein</fullName>
    </recommendedName>
</protein>
<proteinExistence type="predicted"/>
<dbReference type="AlphaFoldDB" id="A0A5B8QXU5"/>
<feature type="transmembrane region" description="Helical" evidence="1">
    <location>
        <begin position="44"/>
        <end position="70"/>
    </location>
</feature>
<organism evidence="2 3">
    <name type="scientific">Shewanella decolorationis</name>
    <dbReference type="NCBI Taxonomy" id="256839"/>
    <lineage>
        <taxon>Bacteria</taxon>
        <taxon>Pseudomonadati</taxon>
        <taxon>Pseudomonadota</taxon>
        <taxon>Gammaproteobacteria</taxon>
        <taxon>Alteromonadales</taxon>
        <taxon>Shewanellaceae</taxon>
        <taxon>Shewanella</taxon>
    </lineage>
</organism>
<reference evidence="2 3" key="1">
    <citation type="journal article" date="2019" name="Ecotoxicol. Environ. Saf.">
        <title>Microbial characterization of heavy metal resistant bacterial strains isolated from an electroplating wastewater treatment plant.</title>
        <authorList>
            <person name="Cai X."/>
            <person name="Zheng X."/>
            <person name="Zhang D."/>
            <person name="Iqbal W."/>
            <person name="Liu C."/>
            <person name="Yang B."/>
            <person name="Zhao X."/>
            <person name="Lu X."/>
            <person name="Mao Y."/>
        </authorList>
    </citation>
    <scope>NUCLEOTIDE SEQUENCE [LARGE SCALE GENOMIC DNA]</scope>
    <source>
        <strain evidence="2 3">Ni1-3</strain>
    </source>
</reference>
<accession>A0A5B8QXU5</accession>
<feature type="transmembrane region" description="Helical" evidence="1">
    <location>
        <begin position="108"/>
        <end position="127"/>
    </location>
</feature>
<feature type="transmembrane region" description="Helical" evidence="1">
    <location>
        <begin position="76"/>
        <end position="96"/>
    </location>
</feature>
<sequence>MPISIHLAAMLSLAISVNYFLSGKKQISDSFKANNIDESHKQTLHSLFLCQIGFFVTSCLCLFACAFGVVSSMYSYGLLLFIGLNYGIFAIWHCYIAILSPPNNKLRLYLLGMIFLLISLCSLLGAFI</sequence>
<dbReference type="EMBL" id="CP031775">
    <property type="protein sequence ID" value="QDZ91483.1"/>
    <property type="molecule type" value="Genomic_DNA"/>
</dbReference>
<evidence type="ECO:0008006" key="4">
    <source>
        <dbReference type="Google" id="ProtNLM"/>
    </source>
</evidence>
<feature type="transmembrane region" description="Helical" evidence="1">
    <location>
        <begin position="6"/>
        <end position="23"/>
    </location>
</feature>
<dbReference type="RefSeq" id="WP_023265320.1">
    <property type="nucleotide sequence ID" value="NZ_BSOL01000005.1"/>
</dbReference>
<dbReference type="KEGG" id="sdeo:D0436_14030"/>
<dbReference type="Proteomes" id="UP000321124">
    <property type="component" value="Chromosome"/>
</dbReference>
<keyword evidence="1" id="KW-0812">Transmembrane</keyword>
<keyword evidence="1" id="KW-0472">Membrane</keyword>
<evidence type="ECO:0000256" key="1">
    <source>
        <dbReference type="SAM" id="Phobius"/>
    </source>
</evidence>
<evidence type="ECO:0000313" key="3">
    <source>
        <dbReference type="Proteomes" id="UP000321124"/>
    </source>
</evidence>
<name>A0A5B8QXU5_9GAMM</name>